<dbReference type="Proteomes" id="UP001500280">
    <property type="component" value="Unassembled WGS sequence"/>
</dbReference>
<sequence>MKAVRAVLTVSLAGAALGAAPAAHAEPGDVVTDVRLSRTSVAVSSLNTVPVTVEVDAKFPGESPSQTLHAILDRVGGTGHLDDLYSAELTRYEGTTDNGKWRGVLKVPSTANGTFQVRYVMTTGDLYFETGDEPADVVNGPKLTVTGTNQPRITVKQLNAPSPVSKPYTFRWSVINDQTGKPYGTRIKVTLDQDTGCKFGGPTTVLTDTAGYVTRTYAAERTSVPLTCLTIPGSDPFPIAKGWANSPRRIPTVAASPARTSAPVGTKVAVNGNVAGSSNRCPVHLQRLYGASQWRTVNSGQVRDVSYRYTLTAQPAYKGNIPYRVLFPACHSLTAATSKSFTIRGT</sequence>
<protein>
    <recommendedName>
        <fullName evidence="4">Ig-like domain repeat protein</fullName>
    </recommendedName>
</protein>
<reference evidence="3" key="1">
    <citation type="journal article" date="2019" name="Int. J. Syst. Evol. Microbiol.">
        <title>The Global Catalogue of Microorganisms (GCM) 10K type strain sequencing project: providing services to taxonomists for standard genome sequencing and annotation.</title>
        <authorList>
            <consortium name="The Broad Institute Genomics Platform"/>
            <consortium name="The Broad Institute Genome Sequencing Center for Infectious Disease"/>
            <person name="Wu L."/>
            <person name="Ma J."/>
        </authorList>
    </citation>
    <scope>NUCLEOTIDE SEQUENCE [LARGE SCALE GENOMIC DNA]</scope>
    <source>
        <strain evidence="3">JCM 14307</strain>
    </source>
</reference>
<organism evidence="2 3">
    <name type="scientific">Kribbella yunnanensis</name>
    <dbReference type="NCBI Taxonomy" id="190194"/>
    <lineage>
        <taxon>Bacteria</taxon>
        <taxon>Bacillati</taxon>
        <taxon>Actinomycetota</taxon>
        <taxon>Actinomycetes</taxon>
        <taxon>Propionibacteriales</taxon>
        <taxon>Kribbellaceae</taxon>
        <taxon>Kribbella</taxon>
    </lineage>
</organism>
<dbReference type="RefSeq" id="WP_344160927.1">
    <property type="nucleotide sequence ID" value="NZ_BAAANF010000022.1"/>
</dbReference>
<gene>
    <name evidence="2" type="ORF">GCM10009745_66410</name>
</gene>
<feature type="signal peptide" evidence="1">
    <location>
        <begin position="1"/>
        <end position="25"/>
    </location>
</feature>
<comment type="caution">
    <text evidence="2">The sequence shown here is derived from an EMBL/GenBank/DDBJ whole genome shotgun (WGS) entry which is preliminary data.</text>
</comment>
<accession>A0ABP4URY8</accession>
<feature type="chain" id="PRO_5046099243" description="Ig-like domain repeat protein" evidence="1">
    <location>
        <begin position="26"/>
        <end position="346"/>
    </location>
</feature>
<evidence type="ECO:0008006" key="4">
    <source>
        <dbReference type="Google" id="ProtNLM"/>
    </source>
</evidence>
<dbReference type="EMBL" id="BAAANF010000022">
    <property type="protein sequence ID" value="GAA1709221.1"/>
    <property type="molecule type" value="Genomic_DNA"/>
</dbReference>
<evidence type="ECO:0000256" key="1">
    <source>
        <dbReference type="SAM" id="SignalP"/>
    </source>
</evidence>
<keyword evidence="1" id="KW-0732">Signal</keyword>
<evidence type="ECO:0000313" key="2">
    <source>
        <dbReference type="EMBL" id="GAA1709221.1"/>
    </source>
</evidence>
<proteinExistence type="predicted"/>
<name>A0ABP4URY8_9ACTN</name>
<evidence type="ECO:0000313" key="3">
    <source>
        <dbReference type="Proteomes" id="UP001500280"/>
    </source>
</evidence>
<keyword evidence="3" id="KW-1185">Reference proteome</keyword>